<accession>A0ABQ9ZAZ2</accession>
<sequence>MNSESTVRFLGELMTASFIEERQRIKCKHNLAYKKSGNVRKTGVFTWYKPGRTIKVQLKTNPPGHYEELTTVLK</sequence>
<reference evidence="1 2" key="1">
    <citation type="journal article" date="2023" name="Nucleic Acids Res.">
        <title>The hologenome of Daphnia magna reveals possible DNA methylation and microbiome-mediated evolution of the host genome.</title>
        <authorList>
            <person name="Chaturvedi A."/>
            <person name="Li X."/>
            <person name="Dhandapani V."/>
            <person name="Marshall H."/>
            <person name="Kissane S."/>
            <person name="Cuenca-Cambronero M."/>
            <person name="Asole G."/>
            <person name="Calvet F."/>
            <person name="Ruiz-Romero M."/>
            <person name="Marangio P."/>
            <person name="Guigo R."/>
            <person name="Rago D."/>
            <person name="Mirbahai L."/>
            <person name="Eastwood N."/>
            <person name="Colbourne J.K."/>
            <person name="Zhou J."/>
            <person name="Mallon E."/>
            <person name="Orsini L."/>
        </authorList>
    </citation>
    <scope>NUCLEOTIDE SEQUENCE [LARGE SCALE GENOMIC DNA]</scope>
    <source>
        <strain evidence="1">LRV0_1</strain>
    </source>
</reference>
<evidence type="ECO:0000313" key="1">
    <source>
        <dbReference type="EMBL" id="KAK4009670.1"/>
    </source>
</evidence>
<organism evidence="1 2">
    <name type="scientific">Daphnia magna</name>
    <dbReference type="NCBI Taxonomy" id="35525"/>
    <lineage>
        <taxon>Eukaryota</taxon>
        <taxon>Metazoa</taxon>
        <taxon>Ecdysozoa</taxon>
        <taxon>Arthropoda</taxon>
        <taxon>Crustacea</taxon>
        <taxon>Branchiopoda</taxon>
        <taxon>Diplostraca</taxon>
        <taxon>Cladocera</taxon>
        <taxon>Anomopoda</taxon>
        <taxon>Daphniidae</taxon>
        <taxon>Daphnia</taxon>
    </lineage>
</organism>
<gene>
    <name evidence="1" type="ORF">OUZ56_018816</name>
</gene>
<dbReference type="Proteomes" id="UP001234178">
    <property type="component" value="Unassembled WGS sequence"/>
</dbReference>
<protein>
    <submittedName>
        <fullName evidence="1">Uncharacterized protein</fullName>
    </submittedName>
</protein>
<evidence type="ECO:0000313" key="2">
    <source>
        <dbReference type="Proteomes" id="UP001234178"/>
    </source>
</evidence>
<dbReference type="EMBL" id="JAOYFB010000003">
    <property type="protein sequence ID" value="KAK4009670.1"/>
    <property type="molecule type" value="Genomic_DNA"/>
</dbReference>
<proteinExistence type="predicted"/>
<comment type="caution">
    <text evidence="1">The sequence shown here is derived from an EMBL/GenBank/DDBJ whole genome shotgun (WGS) entry which is preliminary data.</text>
</comment>
<name>A0ABQ9ZAZ2_9CRUS</name>
<keyword evidence="2" id="KW-1185">Reference proteome</keyword>